<evidence type="ECO:0000313" key="3">
    <source>
        <dbReference type="EMBL" id="OSS52746.1"/>
    </source>
</evidence>
<dbReference type="Gene3D" id="1.10.10.60">
    <property type="entry name" value="Homeodomain-like"/>
    <property type="match status" value="3"/>
</dbReference>
<accession>A0A1Y2M9E7</accession>
<dbReference type="SUPFAM" id="SSF46689">
    <property type="entry name" value="Homeodomain-like"/>
    <property type="match status" value="2"/>
</dbReference>
<feature type="domain" description="HTH myb-type" evidence="2">
    <location>
        <begin position="73"/>
        <end position="121"/>
    </location>
</feature>
<dbReference type="InterPro" id="IPR017930">
    <property type="entry name" value="Myb_dom"/>
</dbReference>
<feature type="domain" description="Myb-like" evidence="1">
    <location>
        <begin position="12"/>
        <end position="67"/>
    </location>
</feature>
<feature type="domain" description="Myb-like" evidence="1">
    <location>
        <begin position="71"/>
        <end position="117"/>
    </location>
</feature>
<dbReference type="GO" id="GO:0045944">
    <property type="term" value="P:positive regulation of transcription by RNA polymerase II"/>
    <property type="evidence" value="ECO:0007669"/>
    <property type="project" value="TreeGrafter"/>
</dbReference>
<proteinExistence type="predicted"/>
<dbReference type="SMART" id="SM00717">
    <property type="entry name" value="SANT"/>
    <property type="match status" value="3"/>
</dbReference>
<dbReference type="STRING" id="105696.A0A1Y2M9E7"/>
<dbReference type="EMBL" id="KZ107839">
    <property type="protein sequence ID" value="OSS52746.1"/>
    <property type="molecule type" value="Genomic_DNA"/>
</dbReference>
<protein>
    <submittedName>
        <fullName evidence="3">Uncharacterized protein</fullName>
    </submittedName>
</protein>
<dbReference type="OMA" id="HHARATH"/>
<dbReference type="PROSITE" id="PS51294">
    <property type="entry name" value="HTH_MYB"/>
    <property type="match status" value="1"/>
</dbReference>
<evidence type="ECO:0000313" key="4">
    <source>
        <dbReference type="Proteomes" id="UP000193240"/>
    </source>
</evidence>
<dbReference type="PROSITE" id="PS50090">
    <property type="entry name" value="MYB_LIKE"/>
    <property type="match status" value="3"/>
</dbReference>
<evidence type="ECO:0000259" key="2">
    <source>
        <dbReference type="PROSITE" id="PS51294"/>
    </source>
</evidence>
<name>A0A1Y2M9E7_EPING</name>
<dbReference type="GO" id="GO:0005634">
    <property type="term" value="C:nucleus"/>
    <property type="evidence" value="ECO:0007669"/>
    <property type="project" value="TreeGrafter"/>
</dbReference>
<dbReference type="PANTHER" id="PTHR45614:SF265">
    <property type="entry name" value="MYB-LIKE DOMAIN-CONTAINING PROTEIN-RELATED"/>
    <property type="match status" value="1"/>
</dbReference>
<gene>
    <name evidence="3" type="ORF">B5807_02389</name>
</gene>
<dbReference type="InterPro" id="IPR050560">
    <property type="entry name" value="MYB_TF"/>
</dbReference>
<evidence type="ECO:0000259" key="1">
    <source>
        <dbReference type="PROSITE" id="PS50090"/>
    </source>
</evidence>
<dbReference type="GO" id="GO:0000978">
    <property type="term" value="F:RNA polymerase II cis-regulatory region sequence-specific DNA binding"/>
    <property type="evidence" value="ECO:0007669"/>
    <property type="project" value="TreeGrafter"/>
</dbReference>
<dbReference type="Pfam" id="PF13921">
    <property type="entry name" value="Myb_DNA-bind_6"/>
    <property type="match status" value="1"/>
</dbReference>
<dbReference type="AlphaFoldDB" id="A0A1Y2M9E7"/>
<keyword evidence="4" id="KW-1185">Reference proteome</keyword>
<dbReference type="PANTHER" id="PTHR45614">
    <property type="entry name" value="MYB PROTEIN-RELATED"/>
    <property type="match status" value="1"/>
</dbReference>
<dbReference type="CDD" id="cd00167">
    <property type="entry name" value="SANT"/>
    <property type="match status" value="3"/>
</dbReference>
<dbReference type="InterPro" id="IPR009057">
    <property type="entry name" value="Homeodomain-like_sf"/>
</dbReference>
<feature type="domain" description="Myb-like" evidence="1">
    <location>
        <begin position="118"/>
        <end position="165"/>
    </location>
</feature>
<dbReference type="Proteomes" id="UP000193240">
    <property type="component" value="Unassembled WGS sequence"/>
</dbReference>
<dbReference type="InterPro" id="IPR001005">
    <property type="entry name" value="SANT/Myb"/>
</dbReference>
<sequence>MRSDEPEPSSCRNSSTMSRWTSEEDEVLKNQVSLYLTHDTPVDWNAISDLLFNRSNKDCRKRWLKIDTRWNSGLWTEAEDQRLREAIVLSGERWVAVSDHVVTRNPDQCAKRWRNALDPDISRDACTECEESQLISAVEIMGRDWSMISRTFFPSRSKQDLNNRFALIQRRKESRKRNLDLTDHESFAHQREQTHLLYRTSANWQDPGAATTASSYEFSTALLHSAKFPSSQLMGLPLAPEFESTSLQDHPTIRNSSADNFADSLQLASLPLRDHRAVHEHLAYPCTWAFDSEFSASQPSTTPTPVNTGETKKNVVLTIENTSASARKAIVDIVMQDGGSVSCSIANKE</sequence>
<dbReference type="GO" id="GO:0000981">
    <property type="term" value="F:DNA-binding transcription factor activity, RNA polymerase II-specific"/>
    <property type="evidence" value="ECO:0007669"/>
    <property type="project" value="TreeGrafter"/>
</dbReference>
<organism evidence="3 4">
    <name type="scientific">Epicoccum nigrum</name>
    <name type="common">Soil fungus</name>
    <name type="synonym">Epicoccum purpurascens</name>
    <dbReference type="NCBI Taxonomy" id="105696"/>
    <lineage>
        <taxon>Eukaryota</taxon>
        <taxon>Fungi</taxon>
        <taxon>Dikarya</taxon>
        <taxon>Ascomycota</taxon>
        <taxon>Pezizomycotina</taxon>
        <taxon>Dothideomycetes</taxon>
        <taxon>Pleosporomycetidae</taxon>
        <taxon>Pleosporales</taxon>
        <taxon>Pleosporineae</taxon>
        <taxon>Didymellaceae</taxon>
        <taxon>Epicoccum</taxon>
    </lineage>
</organism>
<reference evidence="3 4" key="1">
    <citation type="journal article" date="2017" name="Genome Announc.">
        <title>Genome sequence of the saprophytic ascomycete Epicoccum nigrum ICMP 19927 strain isolated from New Zealand.</title>
        <authorList>
            <person name="Fokin M."/>
            <person name="Fleetwood D."/>
            <person name="Weir B.S."/>
            <person name="Villas-Boas S.G."/>
        </authorList>
    </citation>
    <scope>NUCLEOTIDE SEQUENCE [LARGE SCALE GENOMIC DNA]</scope>
    <source>
        <strain evidence="3 4">ICMP 19927</strain>
    </source>
</reference>
<dbReference type="InParanoid" id="A0A1Y2M9E7"/>
<dbReference type="GO" id="GO:0000278">
    <property type="term" value="P:mitotic cell cycle"/>
    <property type="evidence" value="ECO:0007669"/>
    <property type="project" value="TreeGrafter"/>
</dbReference>